<protein>
    <recommendedName>
        <fullName evidence="8">Propionate 3-nitronate monooxygenase</fullName>
    </recommendedName>
</protein>
<keyword evidence="3" id="KW-0216">Detoxification</keyword>
<keyword evidence="7 10" id="KW-0503">Monooxygenase</keyword>
<comment type="caution">
    <text evidence="10">The sequence shown here is derived from an EMBL/GenBank/DDBJ whole genome shotgun (WGS) entry which is preliminary data.</text>
</comment>
<name>A0ABN1G7Q9_9ACTN</name>
<proteinExistence type="inferred from homology"/>
<organism evidence="10 11">
    <name type="scientific">Sporichthya brevicatena</name>
    <dbReference type="NCBI Taxonomy" id="171442"/>
    <lineage>
        <taxon>Bacteria</taxon>
        <taxon>Bacillati</taxon>
        <taxon>Actinomycetota</taxon>
        <taxon>Actinomycetes</taxon>
        <taxon>Sporichthyales</taxon>
        <taxon>Sporichthyaceae</taxon>
        <taxon>Sporichthya</taxon>
    </lineage>
</organism>
<evidence type="ECO:0000256" key="8">
    <source>
        <dbReference type="ARBA" id="ARBA00031155"/>
    </source>
</evidence>
<evidence type="ECO:0000256" key="9">
    <source>
        <dbReference type="ARBA" id="ARBA00049401"/>
    </source>
</evidence>
<evidence type="ECO:0000313" key="10">
    <source>
        <dbReference type="EMBL" id="GAA0605605.1"/>
    </source>
</evidence>
<comment type="cofactor">
    <cofactor evidence="1">
        <name>FMN</name>
        <dbReference type="ChEBI" id="CHEBI:58210"/>
    </cofactor>
</comment>
<keyword evidence="5" id="KW-0288">FMN</keyword>
<dbReference type="GO" id="GO:0004497">
    <property type="term" value="F:monooxygenase activity"/>
    <property type="evidence" value="ECO:0007669"/>
    <property type="project" value="UniProtKB-KW"/>
</dbReference>
<evidence type="ECO:0000256" key="2">
    <source>
        <dbReference type="ARBA" id="ARBA00009881"/>
    </source>
</evidence>
<dbReference type="Proteomes" id="UP001500957">
    <property type="component" value="Unassembled WGS sequence"/>
</dbReference>
<evidence type="ECO:0000256" key="7">
    <source>
        <dbReference type="ARBA" id="ARBA00023033"/>
    </source>
</evidence>
<comment type="similarity">
    <text evidence="2">Belongs to the nitronate monooxygenase family. NMO class I subfamily.</text>
</comment>
<sequence>MLPMWQNTRLTRLLDIELPIVGAPMAGGPSTPALAAAVSDAGGLGSIGLGYSTPDDIRATIRATRELTDAAFLINLFVPPPELPVLDAAAVGQVEGMVAELRADLGLPTRLPVPERLMVPFADQAAVLVEERVPVAGFAFGVPPAETVTALRENGTVVFATATSVAEARALVAGGVQVVLAQGAEAGGHRGQFVGGDGSGPREEGAPVGDPIGTMALVPAVVDAVGADVPVVAAGGLRDGRSVLAALALGADAAQLGTAFLRTPEAGTNEPYRAALAAADGSETVLTTSFSGKPARGLRNTYVDTVGVRPDVPPYPVTHVLTTELRAAARAAGRSDLQSLWAGQGVAGARDLPAGRLLGLWVDEIEAILEGWRS</sequence>
<keyword evidence="6" id="KW-0560">Oxidoreductase</keyword>
<dbReference type="InterPro" id="IPR013785">
    <property type="entry name" value="Aldolase_TIM"/>
</dbReference>
<dbReference type="PANTHER" id="PTHR42747:SF3">
    <property type="entry name" value="NITRONATE MONOOXYGENASE-RELATED"/>
    <property type="match status" value="1"/>
</dbReference>
<dbReference type="PANTHER" id="PTHR42747">
    <property type="entry name" value="NITRONATE MONOOXYGENASE-RELATED"/>
    <property type="match status" value="1"/>
</dbReference>
<keyword evidence="11" id="KW-1185">Reference proteome</keyword>
<dbReference type="Pfam" id="PF03060">
    <property type="entry name" value="NMO"/>
    <property type="match status" value="1"/>
</dbReference>
<dbReference type="CDD" id="cd04730">
    <property type="entry name" value="NPD_like"/>
    <property type="match status" value="1"/>
</dbReference>
<evidence type="ECO:0000256" key="1">
    <source>
        <dbReference type="ARBA" id="ARBA00001917"/>
    </source>
</evidence>
<accession>A0ABN1G7Q9</accession>
<dbReference type="InterPro" id="IPR004136">
    <property type="entry name" value="NMO"/>
</dbReference>
<dbReference type="Gene3D" id="3.20.20.70">
    <property type="entry name" value="Aldolase class I"/>
    <property type="match status" value="1"/>
</dbReference>
<evidence type="ECO:0000256" key="4">
    <source>
        <dbReference type="ARBA" id="ARBA00022630"/>
    </source>
</evidence>
<dbReference type="EMBL" id="BAAAHE010000004">
    <property type="protein sequence ID" value="GAA0605605.1"/>
    <property type="molecule type" value="Genomic_DNA"/>
</dbReference>
<evidence type="ECO:0000256" key="3">
    <source>
        <dbReference type="ARBA" id="ARBA00022575"/>
    </source>
</evidence>
<comment type="catalytic activity">
    <reaction evidence="9">
        <text>3 propionate 3-nitronate + 3 O2 + H2O = 3 3-oxopropanoate + 2 nitrate + nitrite + H2O2 + 3 H(+)</text>
        <dbReference type="Rhea" id="RHEA:57332"/>
        <dbReference type="ChEBI" id="CHEBI:15377"/>
        <dbReference type="ChEBI" id="CHEBI:15378"/>
        <dbReference type="ChEBI" id="CHEBI:15379"/>
        <dbReference type="ChEBI" id="CHEBI:16240"/>
        <dbReference type="ChEBI" id="CHEBI:16301"/>
        <dbReference type="ChEBI" id="CHEBI:17632"/>
        <dbReference type="ChEBI" id="CHEBI:33190"/>
        <dbReference type="ChEBI" id="CHEBI:136067"/>
    </reaction>
</comment>
<reference evidence="10 11" key="1">
    <citation type="journal article" date="2019" name="Int. J. Syst. Evol. Microbiol.">
        <title>The Global Catalogue of Microorganisms (GCM) 10K type strain sequencing project: providing services to taxonomists for standard genome sequencing and annotation.</title>
        <authorList>
            <consortium name="The Broad Institute Genomics Platform"/>
            <consortium name="The Broad Institute Genome Sequencing Center for Infectious Disease"/>
            <person name="Wu L."/>
            <person name="Ma J."/>
        </authorList>
    </citation>
    <scope>NUCLEOTIDE SEQUENCE [LARGE SCALE GENOMIC DNA]</scope>
    <source>
        <strain evidence="10 11">JCM 10671</strain>
    </source>
</reference>
<keyword evidence="4" id="KW-0285">Flavoprotein</keyword>
<evidence type="ECO:0000256" key="5">
    <source>
        <dbReference type="ARBA" id="ARBA00022643"/>
    </source>
</evidence>
<evidence type="ECO:0000313" key="11">
    <source>
        <dbReference type="Proteomes" id="UP001500957"/>
    </source>
</evidence>
<evidence type="ECO:0000256" key="6">
    <source>
        <dbReference type="ARBA" id="ARBA00023002"/>
    </source>
</evidence>
<dbReference type="SUPFAM" id="SSF51412">
    <property type="entry name" value="Inosine monophosphate dehydrogenase (IMPDH)"/>
    <property type="match status" value="1"/>
</dbReference>
<gene>
    <name evidence="10" type="ORF">GCM10009547_04400</name>
</gene>